<dbReference type="EC" id="3.1.3.18" evidence="3"/>
<dbReference type="RefSeq" id="WP_307228603.1">
    <property type="nucleotide sequence ID" value="NZ_JAUSTT010000009.1"/>
</dbReference>
<dbReference type="Pfam" id="PF13419">
    <property type="entry name" value="HAD_2"/>
    <property type="match status" value="1"/>
</dbReference>
<dbReference type="PANTHER" id="PTHR43434">
    <property type="entry name" value="PHOSPHOGLYCOLATE PHOSPHATASE"/>
    <property type="match status" value="1"/>
</dbReference>
<keyword evidence="2" id="KW-0460">Magnesium</keyword>
<proteinExistence type="predicted"/>
<sequence length="215" mass="23930">MSIRTKGIIFDMDNTLLQSKIDFSAMKQDIFTLLVENKVLPSSFPVQDHTPSSMLEHAKQFGLTDALYQTSMDIAAKHEEVGMAGAGLEPGVKELLQSIKQEYTLVVLTNNSYPAALKALEYTDIVSYFDFIIAREQMTSLKPSPSGFHFVMNEFQEIKMGEWITIGDSWIDGKAANAAGIPFISYRTSLEEMENKGVKAVARVEHISGILSIIR</sequence>
<accession>A0ABT9WS02</accession>
<dbReference type="InterPro" id="IPR041492">
    <property type="entry name" value="HAD_2"/>
</dbReference>
<dbReference type="SFLD" id="SFLDS00003">
    <property type="entry name" value="Haloacid_Dehalogenase"/>
    <property type="match status" value="1"/>
</dbReference>
<dbReference type="InterPro" id="IPR036412">
    <property type="entry name" value="HAD-like_sf"/>
</dbReference>
<dbReference type="InterPro" id="IPR006439">
    <property type="entry name" value="HAD-SF_hydro_IA"/>
</dbReference>
<gene>
    <name evidence="3" type="ORF">J2S08_001730</name>
</gene>
<dbReference type="PANTHER" id="PTHR43434:SF1">
    <property type="entry name" value="PHOSPHOGLYCOLATE PHOSPHATASE"/>
    <property type="match status" value="1"/>
</dbReference>
<evidence type="ECO:0000256" key="1">
    <source>
        <dbReference type="ARBA" id="ARBA00022801"/>
    </source>
</evidence>
<protein>
    <submittedName>
        <fullName evidence="3">Phosphoglycolate phosphatase</fullName>
        <ecNumber evidence="3">3.1.3.18</ecNumber>
    </submittedName>
</protein>
<evidence type="ECO:0000256" key="2">
    <source>
        <dbReference type="ARBA" id="ARBA00022842"/>
    </source>
</evidence>
<organism evidence="3 4">
    <name type="scientific">Bacillus chungangensis</name>
    <dbReference type="NCBI Taxonomy" id="587633"/>
    <lineage>
        <taxon>Bacteria</taxon>
        <taxon>Bacillati</taxon>
        <taxon>Bacillota</taxon>
        <taxon>Bacilli</taxon>
        <taxon>Bacillales</taxon>
        <taxon>Bacillaceae</taxon>
        <taxon>Bacillus</taxon>
    </lineage>
</organism>
<dbReference type="Gene3D" id="3.40.50.1000">
    <property type="entry name" value="HAD superfamily/HAD-like"/>
    <property type="match status" value="1"/>
</dbReference>
<keyword evidence="4" id="KW-1185">Reference proteome</keyword>
<dbReference type="SUPFAM" id="SSF56784">
    <property type="entry name" value="HAD-like"/>
    <property type="match status" value="1"/>
</dbReference>
<dbReference type="GO" id="GO:0008967">
    <property type="term" value="F:phosphoglycolate phosphatase activity"/>
    <property type="evidence" value="ECO:0007669"/>
    <property type="project" value="UniProtKB-EC"/>
</dbReference>
<dbReference type="InterPro" id="IPR023214">
    <property type="entry name" value="HAD_sf"/>
</dbReference>
<evidence type="ECO:0000313" key="3">
    <source>
        <dbReference type="EMBL" id="MDQ0175894.1"/>
    </source>
</evidence>
<dbReference type="NCBIfam" id="TIGR01549">
    <property type="entry name" value="HAD-SF-IA-v1"/>
    <property type="match status" value="1"/>
</dbReference>
<dbReference type="Gene3D" id="1.10.150.730">
    <property type="match status" value="1"/>
</dbReference>
<evidence type="ECO:0000313" key="4">
    <source>
        <dbReference type="Proteomes" id="UP001223586"/>
    </source>
</evidence>
<comment type="caution">
    <text evidence="3">The sequence shown here is derived from an EMBL/GenBank/DDBJ whole genome shotgun (WGS) entry which is preliminary data.</text>
</comment>
<dbReference type="SFLD" id="SFLDG01129">
    <property type="entry name" value="C1.5:_HAD__Beta-PGM__Phosphata"/>
    <property type="match status" value="1"/>
</dbReference>
<dbReference type="Proteomes" id="UP001223586">
    <property type="component" value="Unassembled WGS sequence"/>
</dbReference>
<keyword evidence="1 3" id="KW-0378">Hydrolase</keyword>
<name>A0ABT9WS02_9BACI</name>
<dbReference type="EMBL" id="JAUSTT010000009">
    <property type="protein sequence ID" value="MDQ0175894.1"/>
    <property type="molecule type" value="Genomic_DNA"/>
</dbReference>
<reference evidence="3 4" key="1">
    <citation type="submission" date="2023-07" db="EMBL/GenBank/DDBJ databases">
        <title>Genomic Encyclopedia of Type Strains, Phase IV (KMG-IV): sequencing the most valuable type-strain genomes for metagenomic binning, comparative biology and taxonomic classification.</title>
        <authorList>
            <person name="Goeker M."/>
        </authorList>
    </citation>
    <scope>NUCLEOTIDE SEQUENCE [LARGE SCALE GENOMIC DNA]</scope>
    <source>
        <strain evidence="3 4">DSM 23837</strain>
    </source>
</reference>
<dbReference type="InterPro" id="IPR050155">
    <property type="entry name" value="HAD-like_hydrolase_sf"/>
</dbReference>
<dbReference type="PRINTS" id="PR00413">
    <property type="entry name" value="HADHALOGNASE"/>
</dbReference>